<evidence type="ECO:0000256" key="2">
    <source>
        <dbReference type="SAM" id="MobiDB-lite"/>
    </source>
</evidence>
<evidence type="ECO:0000256" key="1">
    <source>
        <dbReference type="ARBA" id="ARBA00009431"/>
    </source>
</evidence>
<dbReference type="Proteomes" id="UP000807115">
    <property type="component" value="Chromosome 9"/>
</dbReference>
<sequence length="126" mass="14296">MTSTPLQISNPRRWQQQVSSSTSSPLSPSSPGPSLPARSDQRDADRVTRLPGQPESPSVCQFSGYVTVNEPNGRALFYLFFEAQTTPEKKPLLLWLNGGHFCFPCVTFSTQQLKFQMFCFQWKYNQ</sequence>
<organism evidence="3 4">
    <name type="scientific">Sorghum bicolor</name>
    <name type="common">Sorghum</name>
    <name type="synonym">Sorghum vulgare</name>
    <dbReference type="NCBI Taxonomy" id="4558"/>
    <lineage>
        <taxon>Eukaryota</taxon>
        <taxon>Viridiplantae</taxon>
        <taxon>Streptophyta</taxon>
        <taxon>Embryophyta</taxon>
        <taxon>Tracheophyta</taxon>
        <taxon>Spermatophyta</taxon>
        <taxon>Magnoliopsida</taxon>
        <taxon>Liliopsida</taxon>
        <taxon>Poales</taxon>
        <taxon>Poaceae</taxon>
        <taxon>PACMAD clade</taxon>
        <taxon>Panicoideae</taxon>
        <taxon>Andropogonodae</taxon>
        <taxon>Andropogoneae</taxon>
        <taxon>Sorghinae</taxon>
        <taxon>Sorghum</taxon>
    </lineage>
</organism>
<reference evidence="3" key="1">
    <citation type="journal article" date="2019" name="BMC Genomics">
        <title>A new reference genome for Sorghum bicolor reveals high levels of sequence similarity between sweet and grain genotypes: implications for the genetics of sugar metabolism.</title>
        <authorList>
            <person name="Cooper E.A."/>
            <person name="Brenton Z.W."/>
            <person name="Flinn B.S."/>
            <person name="Jenkins J."/>
            <person name="Shu S."/>
            <person name="Flowers D."/>
            <person name="Luo F."/>
            <person name="Wang Y."/>
            <person name="Xia P."/>
            <person name="Barry K."/>
            <person name="Daum C."/>
            <person name="Lipzen A."/>
            <person name="Yoshinaga Y."/>
            <person name="Schmutz J."/>
            <person name="Saski C."/>
            <person name="Vermerris W."/>
            <person name="Kresovich S."/>
        </authorList>
    </citation>
    <scope>NUCLEOTIDE SEQUENCE</scope>
</reference>
<dbReference type="SUPFAM" id="SSF53474">
    <property type="entry name" value="alpha/beta-Hydrolases"/>
    <property type="match status" value="1"/>
</dbReference>
<dbReference type="GO" id="GO:0004185">
    <property type="term" value="F:serine-type carboxypeptidase activity"/>
    <property type="evidence" value="ECO:0007669"/>
    <property type="project" value="InterPro"/>
</dbReference>
<dbReference type="EMBL" id="CM027688">
    <property type="protein sequence ID" value="KAG0517069.1"/>
    <property type="molecule type" value="Genomic_DNA"/>
</dbReference>
<dbReference type="Pfam" id="PF00450">
    <property type="entry name" value="Peptidase_S10"/>
    <property type="match status" value="1"/>
</dbReference>
<dbReference type="AlphaFoldDB" id="A0A921Q7R3"/>
<dbReference type="Gene3D" id="3.40.50.1820">
    <property type="entry name" value="alpha/beta hydrolase"/>
    <property type="match status" value="1"/>
</dbReference>
<comment type="similarity">
    <text evidence="1">Belongs to the peptidase S10 family.</text>
</comment>
<accession>A0A921Q7R3</accession>
<reference evidence="3" key="2">
    <citation type="submission" date="2020-10" db="EMBL/GenBank/DDBJ databases">
        <authorList>
            <person name="Cooper E.A."/>
            <person name="Brenton Z.W."/>
            <person name="Flinn B.S."/>
            <person name="Jenkins J."/>
            <person name="Shu S."/>
            <person name="Flowers D."/>
            <person name="Luo F."/>
            <person name="Wang Y."/>
            <person name="Xia P."/>
            <person name="Barry K."/>
            <person name="Daum C."/>
            <person name="Lipzen A."/>
            <person name="Yoshinaga Y."/>
            <person name="Schmutz J."/>
            <person name="Saski C."/>
            <person name="Vermerris W."/>
            <person name="Kresovich S."/>
        </authorList>
    </citation>
    <scope>NUCLEOTIDE SEQUENCE</scope>
</reference>
<evidence type="ECO:0000313" key="4">
    <source>
        <dbReference type="Proteomes" id="UP000807115"/>
    </source>
</evidence>
<feature type="compositionally biased region" description="Basic and acidic residues" evidence="2">
    <location>
        <begin position="39"/>
        <end position="48"/>
    </location>
</feature>
<name>A0A921Q7R3_SORBI</name>
<feature type="region of interest" description="Disordered" evidence="2">
    <location>
        <begin position="1"/>
        <end position="58"/>
    </location>
</feature>
<proteinExistence type="inferred from homology"/>
<feature type="compositionally biased region" description="Polar residues" evidence="2">
    <location>
        <begin position="1"/>
        <end position="18"/>
    </location>
</feature>
<protein>
    <submittedName>
        <fullName evidence="3">Uncharacterized protein</fullName>
    </submittedName>
</protein>
<dbReference type="InterPro" id="IPR029058">
    <property type="entry name" value="AB_hydrolase_fold"/>
</dbReference>
<comment type="caution">
    <text evidence="3">The sequence shown here is derived from an EMBL/GenBank/DDBJ whole genome shotgun (WGS) entry which is preliminary data.</text>
</comment>
<evidence type="ECO:0000313" key="3">
    <source>
        <dbReference type="EMBL" id="KAG0517069.1"/>
    </source>
</evidence>
<dbReference type="GO" id="GO:0006508">
    <property type="term" value="P:proteolysis"/>
    <property type="evidence" value="ECO:0007669"/>
    <property type="project" value="InterPro"/>
</dbReference>
<dbReference type="InterPro" id="IPR001563">
    <property type="entry name" value="Peptidase_S10"/>
</dbReference>
<gene>
    <name evidence="3" type="ORF">BDA96_09G056700</name>
</gene>